<gene>
    <name evidence="5" type="ORF">BDEG_24305</name>
</gene>
<dbReference type="InterPro" id="IPR019734">
    <property type="entry name" value="TPR_rpt"/>
</dbReference>
<organism evidence="5 6">
    <name type="scientific">Batrachochytrium dendrobatidis (strain JEL423)</name>
    <dbReference type="NCBI Taxonomy" id="403673"/>
    <lineage>
        <taxon>Eukaryota</taxon>
        <taxon>Fungi</taxon>
        <taxon>Fungi incertae sedis</taxon>
        <taxon>Chytridiomycota</taxon>
        <taxon>Chytridiomycota incertae sedis</taxon>
        <taxon>Chytridiomycetes</taxon>
        <taxon>Rhizophydiales</taxon>
        <taxon>Rhizophydiales incertae sedis</taxon>
        <taxon>Batrachochytrium</taxon>
    </lineage>
</organism>
<keyword evidence="1" id="KW-0677">Repeat</keyword>
<reference evidence="5 6" key="1">
    <citation type="submission" date="2006-10" db="EMBL/GenBank/DDBJ databases">
        <title>The Genome Sequence of Batrachochytrium dendrobatidis JEL423.</title>
        <authorList>
            <consortium name="The Broad Institute Genome Sequencing Platform"/>
            <person name="Birren B."/>
            <person name="Lander E."/>
            <person name="Galagan J."/>
            <person name="Cuomo C."/>
            <person name="Devon K."/>
            <person name="Jaffe D."/>
            <person name="Butler J."/>
            <person name="Alvarez P."/>
            <person name="Gnerre S."/>
            <person name="Grabherr M."/>
            <person name="Kleber M."/>
            <person name="Mauceli E."/>
            <person name="Brockman W."/>
            <person name="Young S."/>
            <person name="LaButti K."/>
            <person name="Sykes S."/>
            <person name="DeCaprio D."/>
            <person name="Crawford M."/>
            <person name="Koehrsen M."/>
            <person name="Engels R."/>
            <person name="Montgomery P."/>
            <person name="Pearson M."/>
            <person name="Howarth C."/>
            <person name="Larson L."/>
            <person name="White J."/>
            <person name="O'Leary S."/>
            <person name="Kodira C."/>
            <person name="Zeng Q."/>
            <person name="Yandava C."/>
            <person name="Alvarado L."/>
            <person name="Longcore J."/>
            <person name="James T."/>
        </authorList>
    </citation>
    <scope>NUCLEOTIDE SEQUENCE [LARGE SCALE GENOMIC DNA]</scope>
    <source>
        <strain evidence="5 6">JEL423</strain>
    </source>
</reference>
<dbReference type="SMART" id="SM00028">
    <property type="entry name" value="TPR"/>
    <property type="match status" value="24"/>
</dbReference>
<feature type="region of interest" description="Disordered" evidence="4">
    <location>
        <begin position="117"/>
        <end position="156"/>
    </location>
</feature>
<dbReference type="Pfam" id="PF13181">
    <property type="entry name" value="TPR_8"/>
    <property type="match status" value="1"/>
</dbReference>
<dbReference type="SUPFAM" id="SSF48452">
    <property type="entry name" value="TPR-like"/>
    <property type="match status" value="7"/>
</dbReference>
<dbReference type="PANTHER" id="PTHR44858">
    <property type="entry name" value="TETRATRICOPEPTIDE REPEAT PROTEIN 6"/>
    <property type="match status" value="1"/>
</dbReference>
<dbReference type="Pfam" id="PF13432">
    <property type="entry name" value="TPR_16"/>
    <property type="match status" value="2"/>
</dbReference>
<dbReference type="InterPro" id="IPR011990">
    <property type="entry name" value="TPR-like_helical_dom_sf"/>
</dbReference>
<feature type="compositionally biased region" description="Polar residues" evidence="4">
    <location>
        <begin position="117"/>
        <end position="135"/>
    </location>
</feature>
<feature type="region of interest" description="Disordered" evidence="4">
    <location>
        <begin position="1221"/>
        <end position="1252"/>
    </location>
</feature>
<feature type="repeat" description="TPR" evidence="3">
    <location>
        <begin position="1528"/>
        <end position="1561"/>
    </location>
</feature>
<feature type="repeat" description="TPR" evidence="3">
    <location>
        <begin position="2205"/>
        <end position="2238"/>
    </location>
</feature>
<feature type="repeat" description="TPR" evidence="3">
    <location>
        <begin position="2035"/>
        <end position="2068"/>
    </location>
</feature>
<feature type="repeat" description="TPR" evidence="3">
    <location>
        <begin position="2103"/>
        <end position="2136"/>
    </location>
</feature>
<name>A0A177WKG0_BATDL</name>
<evidence type="ECO:0000256" key="1">
    <source>
        <dbReference type="ARBA" id="ARBA00022737"/>
    </source>
</evidence>
<feature type="region of interest" description="Disordered" evidence="4">
    <location>
        <begin position="562"/>
        <end position="597"/>
    </location>
</feature>
<dbReference type="OrthoDB" id="1926212at2759"/>
<proteinExistence type="predicted"/>
<feature type="repeat" description="TPR" evidence="3">
    <location>
        <begin position="1494"/>
        <end position="1527"/>
    </location>
</feature>
<feature type="repeat" description="TPR" evidence="3">
    <location>
        <begin position="2171"/>
        <end position="2204"/>
    </location>
</feature>
<keyword evidence="2 3" id="KW-0802">TPR repeat</keyword>
<accession>A0A177WKG0</accession>
<evidence type="ECO:0000256" key="3">
    <source>
        <dbReference type="PROSITE-ProRule" id="PRU00339"/>
    </source>
</evidence>
<feature type="repeat" description="TPR" evidence="3">
    <location>
        <begin position="2001"/>
        <end position="2034"/>
    </location>
</feature>
<feature type="repeat" description="TPR" evidence="3">
    <location>
        <begin position="2273"/>
        <end position="2306"/>
    </location>
</feature>
<dbReference type="PANTHER" id="PTHR44858:SF1">
    <property type="entry name" value="UDP-N-ACETYLGLUCOSAMINE--PEPTIDE N-ACETYLGLUCOSAMINYLTRANSFERASE SPINDLY-RELATED"/>
    <property type="match status" value="1"/>
</dbReference>
<reference evidence="5 6" key="2">
    <citation type="submission" date="2016-05" db="EMBL/GenBank/DDBJ databases">
        <title>Lineage-specific infection strategies underlie the spectrum of fungal disease in amphibians.</title>
        <authorList>
            <person name="Cuomo C.A."/>
            <person name="Farrer R.A."/>
            <person name="James T."/>
            <person name="Longcore J."/>
            <person name="Birren B."/>
        </authorList>
    </citation>
    <scope>NUCLEOTIDE SEQUENCE [LARGE SCALE GENOMIC DNA]</scope>
    <source>
        <strain evidence="5 6">JEL423</strain>
    </source>
</reference>
<dbReference type="Proteomes" id="UP000077115">
    <property type="component" value="Unassembled WGS sequence"/>
</dbReference>
<dbReference type="PROSITE" id="PS50005">
    <property type="entry name" value="TPR"/>
    <property type="match status" value="9"/>
</dbReference>
<evidence type="ECO:0000256" key="2">
    <source>
        <dbReference type="ARBA" id="ARBA00022803"/>
    </source>
</evidence>
<feature type="compositionally biased region" description="Polar residues" evidence="4">
    <location>
        <begin position="571"/>
        <end position="582"/>
    </location>
</feature>
<feature type="region of interest" description="Disordered" evidence="4">
    <location>
        <begin position="1016"/>
        <end position="1043"/>
    </location>
</feature>
<dbReference type="Gene3D" id="1.25.40.10">
    <property type="entry name" value="Tetratricopeptide repeat domain"/>
    <property type="match status" value="10"/>
</dbReference>
<dbReference type="STRING" id="403673.A0A177WKG0"/>
<dbReference type="EMBL" id="DS022304">
    <property type="protein sequence ID" value="OAJ40588.1"/>
    <property type="molecule type" value="Genomic_DNA"/>
</dbReference>
<feature type="repeat" description="TPR" evidence="3">
    <location>
        <begin position="1597"/>
        <end position="1630"/>
    </location>
</feature>
<protein>
    <submittedName>
        <fullName evidence="5">Uncharacterized protein</fullName>
    </submittedName>
</protein>
<sequence>MAPSHRTTRDINAIAKDLNDKLGFKLPVQPSNTQKFGYKHTFKTETTQPPVLSLDSHLNAHDTDYSNFITKDSRTNDSLKQYHFSQLNELPKSSHFNQEVDTKKAIQPTYRQLLRRSTLNTSPIHSVEPKQSNSFKKIEKTASSKQESDESHGFKTNPFLKLNVTQGDNESFNNATLYDSLNTRKSTLQTHAIRHIQPQQNKFGKASTGRLPIDLATTERKQQQNEAFLNVVLIGQRVKTLPENQTNESAVDEFSMPIAPDNEYNAIDDFILEVDESLDEFQTSKTNQQMLESTFTHQRNGLVCLSPVIVPDNEAYDSDDDSENQKNKSAALQEPDSFEFSNIDDVDQIGNRYASILENRIRKLRGEDVPSVIPLTPMEIKSHEPNASILTAPSLPTCQAEGFPVETIIIEPTSSVTKSDLKPNLELNMEPIEVSYRISSALLEPKTTGSTTEFETLNLSILEQASAPLLESETLVKSSRPKLSIIPEPLCESAKKVNFLNADAKRQPSARSSLAPIQHSDSIPNEPAVLCRGYWKSALPLMKHSASPKPSPKTALFSLDSTVGETPRKLTPNTESTTSGKSTADIKAYRPGTDTSSQYQSYMTVETMSDTADSREFETFSPNANNHDLMSPNSLMFQHEEEITDWQDGMIVKSLKLISENKSKCEIEPKLPLKYTFPFAEYATPEPHLKDYRPYFPVNNAGLDHKLPSKDEAKGDILNGKHHRINAHMSKSNRLEESSNTKNAYAFQKNDSCAFDLVNTEAIKQDFMQKDQPSSEPSSKEPFSLKIDGSRMYLEMGTLGRGSAIIGASPVPINSALSIPAFGLHPYHKAKVVAPRNALLPKTKESISKPNTLSTHDLEAILSNKRTSAVFSVNPVSLVSNDLNTPDTPNDDLGLNIEEYKREPEMYNQKLNVSVDMATDTLTTQATSAWISTDQLVIPTPFDIPPAKVEIQNSIQDSTHKINEQFLSNSISLAQSNNDAQLHSARISQKVFEKPTDQIMPQDVSVALDCKSESINIPSDLHKNSSTDNISEQQKTDFESDQDEQIKSLALNQVDFDDSDMEILSEKSEDDENKDTVDLKQKRVQIKPAESHELSRPRVSIKKGFKKSMVLFASRAGSSNTKRYSSCAAIKLIESQTAKVNEVSYSSRSASAHARSLSTQQTGLSSEVLKKQHSRQAFVSDTADPSAYYNMQVKKASGLGLNRVENDGMGTRPVIGVSLIPSHTEQRKPSVSSKQYADSVKSEPKSNMVSENNDEVDSATLANRKLLQQALQINGFVRGLGQSVYQVVHDPERRLSGLNAIERSRYPTFDDPGPPLDATGMPIVNADGGLPSSQSIEDILSDVERLDKIILQSTVPVPTFYRKRATLLARLGRFTTAMDDLDKAIQYDQFNSDAYWHRHQLFLRINDVEKALCDLDIITDNNKMHYGAFQTKARIYQALGMIKPAIVNYSAVIRLKPDDPDGYYNRACLFEAENEMVYANEDFRMVRTLDPSNSHAIYNLAIYSFQKQLWEDSIQAFTKLIGLNPENSQAYMYRGRANAAVARYDEALDDLSTAIRINPTRAQYFFHRGCLLRSRNPTRAIQDLSVSILLDDSSANNDAFYQRAKVYQTIGKYDLSISDYTSVIDLDSTKSKAYLNLGILHMRHYAEYRKALYSFSKSIANDPINLQTYLCRGELYQLLQAEALPELPNRQILGKPRLSRLGNRDNPSISYISKAIQDYSRAIHLCPSNYLLFLYRGRLLLKQGLMAEATTDFHAAFDLNSNIAQTFIQRALVLCFQRKYKQVIDEFDEKKKTQMVDDPALLLLIAKARIQCGDFKGALRDLTSALDYSQNDPQTFLQRGICFEHLQDWSAASAEFTKCITYMPTYAKAYYHRGLCKLYEKNDTGVNDLDLAIQYDEKFFEAYLTRASFHHSKGMYTRGIEDCNEALKLEPTSIRSHLLRGACKCKLNQFGLAIADFTRATIIDKSSHFAFYNRAITYQLLNDLDNAIKDYSIVLLLRDDSNAYRNRALIYWKKGDHQNALQDLHAARNYYPQDAKLRGLFGLCLHKVSQNQESIDEFTKALELSPFMYEALLGRGNVHASMNNLKLARQDYSKVIHMFPLCAEAYVNIAYTMQTEGRPQESWNFFSTALKIDPQCTAALEGRSIMHLTMKNAFAALVDITKAIEISPTNPEFLTNRGVIFEAMKDNTSALQSYKAAILADPNYGLAHFNAANLYIQQKLWEQAIFYFNKALIINSKDKAALLNRSICKLMLKDTDGALNDLDLAAEIDPDSPHVHFNRGHLFQSLGKYVLAEKEYTKVVELLPRDSVAYMHRGKARGSQSKWPDAMDDYSMAIAAEDE</sequence>
<evidence type="ECO:0000313" key="6">
    <source>
        <dbReference type="Proteomes" id="UP000077115"/>
    </source>
</evidence>
<feature type="compositionally biased region" description="Basic and acidic residues" evidence="4">
    <location>
        <begin position="136"/>
        <end position="153"/>
    </location>
</feature>
<dbReference type="InterPro" id="IPR050498">
    <property type="entry name" value="Ycf3"/>
</dbReference>
<evidence type="ECO:0000256" key="4">
    <source>
        <dbReference type="SAM" id="MobiDB-lite"/>
    </source>
</evidence>
<dbReference type="VEuPathDB" id="FungiDB:BDEG_24305"/>
<feature type="region of interest" description="Disordered" evidence="4">
    <location>
        <begin position="313"/>
        <end position="336"/>
    </location>
</feature>
<dbReference type="eggNOG" id="KOG1124">
    <property type="taxonomic scope" value="Eukaryota"/>
</dbReference>
<evidence type="ECO:0000313" key="5">
    <source>
        <dbReference type="EMBL" id="OAJ40588.1"/>
    </source>
</evidence>